<protein>
    <submittedName>
        <fullName evidence="1">Uncharacterized protein</fullName>
    </submittedName>
</protein>
<accession>A0A071MGW0</accession>
<name>A0A071MGW0_9BURK</name>
<dbReference type="EMBL" id="JJOA01000006">
    <property type="protein sequence ID" value="KEA60144.1"/>
    <property type="molecule type" value="Genomic_DNA"/>
</dbReference>
<comment type="caution">
    <text evidence="1">The sequence shown here is derived from an EMBL/GenBank/DDBJ whole genome shotgun (WGS) entry which is preliminary data.</text>
</comment>
<gene>
    <name evidence="1" type="ORF">DT99_06835</name>
</gene>
<sequence>MTDASHTLGSQDRLELLCWLTCGNLGAFYLNESWPDATFQVQAAHRWLDRHHRQADWLAVAKLAALAQDIAKRHAGFVDASWARDAVEEIVDTDDLDYRAKLVQWVYEDCCKALADKRLAD</sequence>
<dbReference type="OrthoDB" id="9105030at2"/>
<organism evidence="1">
    <name type="scientific">Burkholderia cenocepacia</name>
    <dbReference type="NCBI Taxonomy" id="95486"/>
    <lineage>
        <taxon>Bacteria</taxon>
        <taxon>Pseudomonadati</taxon>
        <taxon>Pseudomonadota</taxon>
        <taxon>Betaproteobacteria</taxon>
        <taxon>Burkholderiales</taxon>
        <taxon>Burkholderiaceae</taxon>
        <taxon>Burkholderia</taxon>
        <taxon>Burkholderia cepacia complex</taxon>
    </lineage>
</organism>
<proteinExistence type="predicted"/>
<evidence type="ECO:0000313" key="1">
    <source>
        <dbReference type="EMBL" id="KEA60144.1"/>
    </source>
</evidence>
<reference evidence="1" key="1">
    <citation type="submission" date="2014-04" db="EMBL/GenBank/DDBJ databases">
        <title>In planta biocontrol of soil-borne Fusarium wilt of banana through a plant endophytic bacterium, Burkholderia cenocepacia 869T2.</title>
        <authorList>
            <person name="Ho Y.-N."/>
            <person name="Chiang H.-M."/>
            <person name="Chao C.-P."/>
            <person name="Su C.-C."/>
            <person name="Hsu H.-F."/>
            <person name="Guo C.-T."/>
            <person name="Hsieh J.-L."/>
            <person name="Huang C.-C."/>
        </authorList>
    </citation>
    <scope>NUCLEOTIDE SEQUENCE [LARGE SCALE GENOMIC DNA]</scope>
    <source>
        <strain evidence="1">869T2</strain>
    </source>
</reference>
<dbReference type="AlphaFoldDB" id="A0A071MGW0"/>